<gene>
    <name evidence="1" type="ORF">DEO72_LG8g1685</name>
</gene>
<evidence type="ECO:0000313" key="2">
    <source>
        <dbReference type="Proteomes" id="UP000501690"/>
    </source>
</evidence>
<organism evidence="1 2">
    <name type="scientific">Vigna unguiculata</name>
    <name type="common">Cowpea</name>
    <dbReference type="NCBI Taxonomy" id="3917"/>
    <lineage>
        <taxon>Eukaryota</taxon>
        <taxon>Viridiplantae</taxon>
        <taxon>Streptophyta</taxon>
        <taxon>Embryophyta</taxon>
        <taxon>Tracheophyta</taxon>
        <taxon>Spermatophyta</taxon>
        <taxon>Magnoliopsida</taxon>
        <taxon>eudicotyledons</taxon>
        <taxon>Gunneridae</taxon>
        <taxon>Pentapetalae</taxon>
        <taxon>rosids</taxon>
        <taxon>fabids</taxon>
        <taxon>Fabales</taxon>
        <taxon>Fabaceae</taxon>
        <taxon>Papilionoideae</taxon>
        <taxon>50 kb inversion clade</taxon>
        <taxon>NPAAA clade</taxon>
        <taxon>indigoferoid/millettioid clade</taxon>
        <taxon>Phaseoleae</taxon>
        <taxon>Vigna</taxon>
    </lineage>
</organism>
<name>A0A4D6MQ31_VIGUN</name>
<evidence type="ECO:0000313" key="1">
    <source>
        <dbReference type="EMBL" id="QCE03660.1"/>
    </source>
</evidence>
<dbReference type="AlphaFoldDB" id="A0A4D6MQ31"/>
<proteinExistence type="predicted"/>
<reference evidence="1 2" key="1">
    <citation type="submission" date="2019-04" db="EMBL/GenBank/DDBJ databases">
        <title>An improved genome assembly and genetic linkage map for asparagus bean, Vigna unguiculata ssp. sesquipedialis.</title>
        <authorList>
            <person name="Xia Q."/>
            <person name="Zhang R."/>
            <person name="Dong Y."/>
        </authorList>
    </citation>
    <scope>NUCLEOTIDE SEQUENCE [LARGE SCALE GENOMIC DNA]</scope>
    <source>
        <tissue evidence="1">Leaf</tissue>
    </source>
</reference>
<accession>A0A4D6MQ31</accession>
<sequence length="117" mass="13287">MRGELRISTIFAQASPSRLSESCRVLFWVLGSRFSPRRLVLGLSDQYSRLGERGSPKRGENGSPKRGRDETLVLIVLNPRPGDEFCVLSEHNFAQASRARLSKMLWSSHWFILAQAR</sequence>
<keyword evidence="2" id="KW-1185">Reference proteome</keyword>
<dbReference type="Proteomes" id="UP000501690">
    <property type="component" value="Linkage Group LG8"/>
</dbReference>
<dbReference type="EMBL" id="CP039352">
    <property type="protein sequence ID" value="QCE03660.1"/>
    <property type="molecule type" value="Genomic_DNA"/>
</dbReference>
<protein>
    <submittedName>
        <fullName evidence="1">Uncharacterized protein</fullName>
    </submittedName>
</protein>